<keyword evidence="2" id="KW-0472">Membrane</keyword>
<organism evidence="3 4">
    <name type="scientific">Chloebia gouldiae</name>
    <name type="common">Gouldian finch</name>
    <name type="synonym">Erythrura gouldiae</name>
    <dbReference type="NCBI Taxonomy" id="44316"/>
    <lineage>
        <taxon>Eukaryota</taxon>
        <taxon>Metazoa</taxon>
        <taxon>Chordata</taxon>
        <taxon>Craniata</taxon>
        <taxon>Vertebrata</taxon>
        <taxon>Euteleostomi</taxon>
        <taxon>Archelosauria</taxon>
        <taxon>Archosauria</taxon>
        <taxon>Dinosauria</taxon>
        <taxon>Saurischia</taxon>
        <taxon>Theropoda</taxon>
        <taxon>Coelurosauria</taxon>
        <taxon>Aves</taxon>
        <taxon>Neognathae</taxon>
        <taxon>Neoaves</taxon>
        <taxon>Telluraves</taxon>
        <taxon>Australaves</taxon>
        <taxon>Passeriformes</taxon>
        <taxon>Passeroidea</taxon>
        <taxon>Passeridae</taxon>
        <taxon>Chloebia</taxon>
    </lineage>
</organism>
<protein>
    <submittedName>
        <fullName evidence="3">Uncharacterized protein</fullName>
    </submittedName>
</protein>
<dbReference type="EMBL" id="QUSF01000216">
    <property type="protein sequence ID" value="RLV86638.1"/>
    <property type="molecule type" value="Genomic_DNA"/>
</dbReference>
<dbReference type="Proteomes" id="UP000276834">
    <property type="component" value="Unassembled WGS sequence"/>
</dbReference>
<reference evidence="3 4" key="1">
    <citation type="journal article" date="2018" name="Proc. R. Soc. B">
        <title>A non-coding region near Follistatin controls head colour polymorphism in the Gouldian finch.</title>
        <authorList>
            <person name="Toomey M.B."/>
            <person name="Marques C.I."/>
            <person name="Andrade P."/>
            <person name="Araujo P.M."/>
            <person name="Sabatino S."/>
            <person name="Gazda M.A."/>
            <person name="Afonso S."/>
            <person name="Lopes R.J."/>
            <person name="Corbo J.C."/>
            <person name="Carneiro M."/>
        </authorList>
    </citation>
    <scope>NUCLEOTIDE SEQUENCE [LARGE SCALE GENOMIC DNA]</scope>
    <source>
        <strain evidence="3">Red01</strain>
        <tissue evidence="3">Muscle</tissue>
    </source>
</reference>
<keyword evidence="4" id="KW-1185">Reference proteome</keyword>
<keyword evidence="2" id="KW-1133">Transmembrane helix</keyword>
<feature type="compositionally biased region" description="Polar residues" evidence="1">
    <location>
        <begin position="22"/>
        <end position="33"/>
    </location>
</feature>
<dbReference type="AlphaFoldDB" id="A0A3L8RU28"/>
<evidence type="ECO:0000256" key="1">
    <source>
        <dbReference type="SAM" id="MobiDB-lite"/>
    </source>
</evidence>
<name>A0A3L8RU28_CHLGU</name>
<keyword evidence="2" id="KW-0812">Transmembrane</keyword>
<evidence type="ECO:0000256" key="2">
    <source>
        <dbReference type="SAM" id="Phobius"/>
    </source>
</evidence>
<accession>A0A3L8RU28</accession>
<comment type="caution">
    <text evidence="3">The sequence shown here is derived from an EMBL/GenBank/DDBJ whole genome shotgun (WGS) entry which is preliminary data.</text>
</comment>
<feature type="transmembrane region" description="Helical" evidence="2">
    <location>
        <begin position="87"/>
        <end position="109"/>
    </location>
</feature>
<feature type="region of interest" description="Disordered" evidence="1">
    <location>
        <begin position="1"/>
        <end position="59"/>
    </location>
</feature>
<feature type="compositionally biased region" description="Polar residues" evidence="1">
    <location>
        <begin position="46"/>
        <end position="59"/>
    </location>
</feature>
<feature type="region of interest" description="Disordered" evidence="1">
    <location>
        <begin position="64"/>
        <end position="83"/>
    </location>
</feature>
<evidence type="ECO:0000313" key="4">
    <source>
        <dbReference type="Proteomes" id="UP000276834"/>
    </source>
</evidence>
<feature type="region of interest" description="Disordered" evidence="1">
    <location>
        <begin position="135"/>
        <end position="158"/>
    </location>
</feature>
<sequence length="200" mass="21223">MARVMGAVPKDSRMGTVPKDTTMGSVTYGTTMGTVPKDTKMGTVPKDTTTGTVPKGTSSLLLTATPGTSAASPSDTFQESSSGEPQLLPIVLPALLLLICITITILTLAKIKLQKQTGGERSTTGSLEPALVRAGLSPEKEERMEENPSPGEEQEFRMGSGKCRTISAILGNIRMTSFYLPYGEKLLFKVPDADLSQNLL</sequence>
<evidence type="ECO:0000313" key="3">
    <source>
        <dbReference type="EMBL" id="RLV86638.1"/>
    </source>
</evidence>
<proteinExistence type="predicted"/>
<gene>
    <name evidence="3" type="ORF">DV515_00015851</name>
</gene>